<dbReference type="OrthoDB" id="10392036at2759"/>
<dbReference type="Proteomes" id="UP000886998">
    <property type="component" value="Unassembled WGS sequence"/>
</dbReference>
<reference evidence="1" key="1">
    <citation type="submission" date="2020-08" db="EMBL/GenBank/DDBJ databases">
        <title>Multicomponent nature underlies the extraordinary mechanical properties of spider dragline silk.</title>
        <authorList>
            <person name="Kono N."/>
            <person name="Nakamura H."/>
            <person name="Mori M."/>
            <person name="Yoshida Y."/>
            <person name="Ohtoshi R."/>
            <person name="Malay A.D."/>
            <person name="Moran D.A.P."/>
            <person name="Tomita M."/>
            <person name="Numata K."/>
            <person name="Arakawa K."/>
        </authorList>
    </citation>
    <scope>NUCLEOTIDE SEQUENCE</scope>
</reference>
<organism evidence="1 2">
    <name type="scientific">Trichonephila inaurata madagascariensis</name>
    <dbReference type="NCBI Taxonomy" id="2747483"/>
    <lineage>
        <taxon>Eukaryota</taxon>
        <taxon>Metazoa</taxon>
        <taxon>Ecdysozoa</taxon>
        <taxon>Arthropoda</taxon>
        <taxon>Chelicerata</taxon>
        <taxon>Arachnida</taxon>
        <taxon>Araneae</taxon>
        <taxon>Araneomorphae</taxon>
        <taxon>Entelegynae</taxon>
        <taxon>Araneoidea</taxon>
        <taxon>Nephilidae</taxon>
        <taxon>Trichonephila</taxon>
        <taxon>Trichonephila inaurata</taxon>
    </lineage>
</organism>
<proteinExistence type="predicted"/>
<comment type="caution">
    <text evidence="1">The sequence shown here is derived from an EMBL/GenBank/DDBJ whole genome shotgun (WGS) entry which is preliminary data.</text>
</comment>
<evidence type="ECO:0000313" key="2">
    <source>
        <dbReference type="Proteomes" id="UP000886998"/>
    </source>
</evidence>
<name>A0A8X6ICU4_9ARAC</name>
<gene>
    <name evidence="1" type="primary">AVEN_143061_1</name>
    <name evidence="1" type="ORF">TNIN_312651</name>
</gene>
<protein>
    <submittedName>
        <fullName evidence="1">Uncharacterized protein</fullName>
    </submittedName>
</protein>
<keyword evidence="2" id="KW-1185">Reference proteome</keyword>
<dbReference type="AlphaFoldDB" id="A0A8X6ICU4"/>
<sequence length="83" mass="9659">MCLFEFAMNFEPIYAKKVGDSEESIDVEKEEQPTRQRPINLANNTKMVIRKVPTVVRLPFFSNADEPRKLFLLPVRTICTMLL</sequence>
<dbReference type="EMBL" id="BMAV01025245">
    <property type="protein sequence ID" value="GFS39933.1"/>
    <property type="molecule type" value="Genomic_DNA"/>
</dbReference>
<accession>A0A8X6ICU4</accession>
<evidence type="ECO:0000313" key="1">
    <source>
        <dbReference type="EMBL" id="GFS39933.1"/>
    </source>
</evidence>